<dbReference type="STRING" id="634436.SAMN05216361_1156"/>
<keyword evidence="5" id="KW-1185">Reference proteome</keyword>
<feature type="domain" description="Flagellar assembly protein T middle" evidence="2">
    <location>
        <begin position="142"/>
        <end position="291"/>
    </location>
</feature>
<dbReference type="EMBL" id="FQWD01000002">
    <property type="protein sequence ID" value="SHG06737.1"/>
    <property type="molecule type" value="Genomic_DNA"/>
</dbReference>
<evidence type="ECO:0000313" key="4">
    <source>
        <dbReference type="EMBL" id="SHG06737.1"/>
    </source>
</evidence>
<dbReference type="InterPro" id="IPR032388">
    <property type="entry name" value="FlgT_C"/>
</dbReference>
<dbReference type="Gene3D" id="3.40.50.10610">
    <property type="entry name" value="ABC-type transport auxiliary lipoprotein component"/>
    <property type="match status" value="1"/>
</dbReference>
<dbReference type="RefSeq" id="WP_084526239.1">
    <property type="nucleotide sequence ID" value="NZ_FQWD01000002.1"/>
</dbReference>
<keyword evidence="4" id="KW-0282">Flagellum</keyword>
<dbReference type="Pfam" id="PF16539">
    <property type="entry name" value="FlgT_M"/>
    <property type="match status" value="1"/>
</dbReference>
<feature type="domain" description="Flagellar assembly protein T N-terminal" evidence="3">
    <location>
        <begin position="52"/>
        <end position="139"/>
    </location>
</feature>
<dbReference type="Gene3D" id="2.40.10.410">
    <property type="entry name" value="FlgT, C-terminal domain"/>
    <property type="match status" value="1"/>
</dbReference>
<gene>
    <name evidence="4" type="ORF">SAMN05216361_1156</name>
</gene>
<proteinExistence type="predicted"/>
<dbReference type="Proteomes" id="UP000184520">
    <property type="component" value="Unassembled WGS sequence"/>
</dbReference>
<sequence>MKPVLTGFDDEGNTQRLSMNMCNKSNFAAGVSRSLWAAFCLFTCLCGQSYAAWFETQGQAAVLNGNKVQAKQQATQEALRQAMLFAGASVTSVQQLTNGLLNSERMEISASGEVKELQLVSETWHDDFVTVRVRADIFPTDQHCASAGYTKTIATSYFPVMERQHTQDGQIQEIGQQLAQKLQYAFDTTAQYGVISTIEPYTVRWQARQVRAQATALAAQTQAQFVLTGVIEDISVHRPQHSALAFWKDNAPTRSFRFKTELIDGVNGAPVFSKTYSMSAAWEFDKFAQLDASTHAFWQSAFGQSLQEQIQQMQSDIDLSLACVPATGRVIQVVANNSLSVSLGRQHGVMVGDELALYQIQEVNNPRGETFLQYRIHPVTVTVVEAYADNALVTASDDSLLGNIQPNDFVAKR</sequence>
<accession>A0A1M5GSZ5</accession>
<dbReference type="Gene3D" id="3.30.1660.40">
    <property type="entry name" value="FlgT, N-terminal domain"/>
    <property type="match status" value="1"/>
</dbReference>
<feature type="domain" description="Flagellar assembly protein T C-terminal" evidence="1">
    <location>
        <begin position="336"/>
        <end position="412"/>
    </location>
</feature>
<dbReference type="InterPro" id="IPR038180">
    <property type="entry name" value="FlgT_N_sf"/>
</dbReference>
<evidence type="ECO:0000259" key="1">
    <source>
        <dbReference type="Pfam" id="PF16538"/>
    </source>
</evidence>
<keyword evidence="4" id="KW-0966">Cell projection</keyword>
<dbReference type="InterPro" id="IPR032386">
    <property type="entry name" value="FlgT_M"/>
</dbReference>
<name>A0A1M5GSZ5_9ALTE</name>
<evidence type="ECO:0000259" key="3">
    <source>
        <dbReference type="Pfam" id="PF16548"/>
    </source>
</evidence>
<protein>
    <submittedName>
        <fullName evidence="4">Flagellar assembly protein T, C-terminal domain</fullName>
    </submittedName>
</protein>
<dbReference type="Pfam" id="PF16548">
    <property type="entry name" value="FlgT_N"/>
    <property type="match status" value="1"/>
</dbReference>
<organism evidence="4 5">
    <name type="scientific">Marisediminitalea aggregata</name>
    <dbReference type="NCBI Taxonomy" id="634436"/>
    <lineage>
        <taxon>Bacteria</taxon>
        <taxon>Pseudomonadati</taxon>
        <taxon>Pseudomonadota</taxon>
        <taxon>Gammaproteobacteria</taxon>
        <taxon>Alteromonadales</taxon>
        <taxon>Alteromonadaceae</taxon>
        <taxon>Marisediminitalea</taxon>
    </lineage>
</organism>
<dbReference type="InterPro" id="IPR038165">
    <property type="entry name" value="FlgT_C_sf"/>
</dbReference>
<dbReference type="InterPro" id="IPR032370">
    <property type="entry name" value="FlgT_N"/>
</dbReference>
<dbReference type="Pfam" id="PF16538">
    <property type="entry name" value="FlgT_C"/>
    <property type="match status" value="1"/>
</dbReference>
<dbReference type="OrthoDB" id="8778507at2"/>
<keyword evidence="4" id="KW-0969">Cilium</keyword>
<reference evidence="5" key="1">
    <citation type="submission" date="2016-11" db="EMBL/GenBank/DDBJ databases">
        <authorList>
            <person name="Varghese N."/>
            <person name="Submissions S."/>
        </authorList>
    </citation>
    <scope>NUCLEOTIDE SEQUENCE [LARGE SCALE GENOMIC DNA]</scope>
    <source>
        <strain evidence="5">CGMCC 1.8995</strain>
    </source>
</reference>
<evidence type="ECO:0000259" key="2">
    <source>
        <dbReference type="Pfam" id="PF16539"/>
    </source>
</evidence>
<evidence type="ECO:0000313" key="5">
    <source>
        <dbReference type="Proteomes" id="UP000184520"/>
    </source>
</evidence>
<dbReference type="AlphaFoldDB" id="A0A1M5GSZ5"/>